<name>A0AAW9QJ84_9CHRO</name>
<dbReference type="RefSeq" id="WP_332864643.1">
    <property type="nucleotide sequence ID" value="NZ_JBAFSM010000013.1"/>
</dbReference>
<keyword evidence="2" id="KW-1185">Reference proteome</keyword>
<organism evidence="1 2">
    <name type="scientific">Pannus brasiliensis CCIBt3594</name>
    <dbReference type="NCBI Taxonomy" id="1427578"/>
    <lineage>
        <taxon>Bacteria</taxon>
        <taxon>Bacillati</taxon>
        <taxon>Cyanobacteriota</taxon>
        <taxon>Cyanophyceae</taxon>
        <taxon>Oscillatoriophycideae</taxon>
        <taxon>Chroococcales</taxon>
        <taxon>Microcystaceae</taxon>
        <taxon>Pannus</taxon>
    </lineage>
</organism>
<dbReference type="Proteomes" id="UP001328733">
    <property type="component" value="Unassembled WGS sequence"/>
</dbReference>
<dbReference type="EMBL" id="JBAFSM010000013">
    <property type="protein sequence ID" value="MEG3437158.1"/>
    <property type="molecule type" value="Genomic_DNA"/>
</dbReference>
<proteinExistence type="predicted"/>
<protein>
    <submittedName>
        <fullName evidence="1">Uncharacterized protein</fullName>
    </submittedName>
</protein>
<comment type="caution">
    <text evidence="1">The sequence shown here is derived from an EMBL/GenBank/DDBJ whole genome shotgun (WGS) entry which is preliminary data.</text>
</comment>
<sequence>MITCRRDRSQEAEGRSQESGGKIDYLFHYPISLTFPIALTSPISPSP</sequence>
<evidence type="ECO:0000313" key="1">
    <source>
        <dbReference type="EMBL" id="MEG3437158.1"/>
    </source>
</evidence>
<reference evidence="1 2" key="1">
    <citation type="submission" date="2024-01" db="EMBL/GenBank/DDBJ databases">
        <title>Genomic insights into the taxonomy and metabolism of the cyanobacterium Pannus brasiliensis CCIBt3594.</title>
        <authorList>
            <person name="Machado M."/>
            <person name="Botero N.B."/>
            <person name="Andreote A.P.D."/>
            <person name="Feitosa A.M.T."/>
            <person name="Popin R."/>
            <person name="Sivonen K."/>
            <person name="Fiore M.F."/>
        </authorList>
    </citation>
    <scope>NUCLEOTIDE SEQUENCE [LARGE SCALE GENOMIC DNA]</scope>
    <source>
        <strain evidence="1 2">CCIBt3594</strain>
    </source>
</reference>
<evidence type="ECO:0000313" key="2">
    <source>
        <dbReference type="Proteomes" id="UP001328733"/>
    </source>
</evidence>
<dbReference type="AlphaFoldDB" id="A0AAW9QJ84"/>
<gene>
    <name evidence="1" type="ORF">V0288_08510</name>
</gene>
<accession>A0AAW9QJ84</accession>